<dbReference type="EMBL" id="VANI01000004">
    <property type="protein sequence ID" value="TLM79122.1"/>
    <property type="molecule type" value="Genomic_DNA"/>
</dbReference>
<feature type="region of interest" description="Disordered" evidence="1">
    <location>
        <begin position="167"/>
        <end position="202"/>
    </location>
</feature>
<evidence type="ECO:0000313" key="3">
    <source>
        <dbReference type="EMBL" id="TLM79122.1"/>
    </source>
</evidence>
<feature type="domain" description="DUF4350" evidence="2">
    <location>
        <begin position="41"/>
        <end position="291"/>
    </location>
</feature>
<sequence length="443" mass="49857">MKLSRIAIATTLLLVVAAGALFLFFFERFSEEVDLGYGAEAQHNPFLAAEQFLERIDIPHRRADNIAVVSALDESDALFLASSSQIYNSDRLWELMDWIERGGQAIVVAHSSGGEHEQDLLLDMLGLEVATGDLDLYFNQQVREMFGEDASKLQDKTISELMREHNRKLAEPETGSEGAEEDTTDTGDAPARDPDVDPDRLINLTSDSGASYALYFNPHKVFTHEMMGQGADTDVNGNPLHWVPFQRISTQAPLVFYEYGRGRLTLMTDGELWHNHRIGEFDHAYFLAHLVGERNLVMVTRPRFDTLSNLIKRYALEFLVAALLTIAAWIANRSRRFGPLIAPPASARRSLLEHIRACGHFYWRHSRGENLYEQARAPLLQKLCGQRQNALTAEQCRQLSETVAARTGLSASDIFHTLWGEAPRSEDDFTARLRSIQIIEAAL</sequence>
<evidence type="ECO:0000259" key="2">
    <source>
        <dbReference type="Pfam" id="PF14258"/>
    </source>
</evidence>
<name>A0ABY2UL06_9GAMM</name>
<dbReference type="RefSeq" id="WP_138234295.1">
    <property type="nucleotide sequence ID" value="NZ_CP185860.1"/>
</dbReference>
<dbReference type="Pfam" id="PF14258">
    <property type="entry name" value="DUF4350"/>
    <property type="match status" value="1"/>
</dbReference>
<dbReference type="Proteomes" id="UP000306791">
    <property type="component" value="Unassembled WGS sequence"/>
</dbReference>
<protein>
    <submittedName>
        <fullName evidence="3">DUF4350 domain-containing protein</fullName>
    </submittedName>
</protein>
<gene>
    <name evidence="3" type="ORF">FDY93_03165</name>
</gene>
<accession>A0ABY2UL06</accession>
<keyword evidence="4" id="KW-1185">Reference proteome</keyword>
<reference evidence="3 4" key="1">
    <citation type="submission" date="2019-05" db="EMBL/GenBank/DDBJ databases">
        <title>Microbulbifer harenosus sp. nov., an alginate-degrading bacterium isolated from coastal sand.</title>
        <authorList>
            <person name="Huang H."/>
            <person name="Mo K."/>
            <person name="Bao S."/>
        </authorList>
    </citation>
    <scope>NUCLEOTIDE SEQUENCE [LARGE SCALE GENOMIC DNA]</scope>
    <source>
        <strain evidence="3 4">HB161719</strain>
    </source>
</reference>
<proteinExistence type="predicted"/>
<evidence type="ECO:0000313" key="4">
    <source>
        <dbReference type="Proteomes" id="UP000306791"/>
    </source>
</evidence>
<comment type="caution">
    <text evidence="3">The sequence shown here is derived from an EMBL/GenBank/DDBJ whole genome shotgun (WGS) entry which is preliminary data.</text>
</comment>
<dbReference type="InterPro" id="IPR025646">
    <property type="entry name" value="DUF4350"/>
</dbReference>
<evidence type="ECO:0000256" key="1">
    <source>
        <dbReference type="SAM" id="MobiDB-lite"/>
    </source>
</evidence>
<feature type="compositionally biased region" description="Basic and acidic residues" evidence="1">
    <location>
        <begin position="190"/>
        <end position="200"/>
    </location>
</feature>
<organism evidence="3 4">
    <name type="scientific">Microbulbifer harenosus</name>
    <dbReference type="NCBI Taxonomy" id="2576840"/>
    <lineage>
        <taxon>Bacteria</taxon>
        <taxon>Pseudomonadati</taxon>
        <taxon>Pseudomonadota</taxon>
        <taxon>Gammaproteobacteria</taxon>
        <taxon>Cellvibrionales</taxon>
        <taxon>Microbulbiferaceae</taxon>
        <taxon>Microbulbifer</taxon>
    </lineage>
</organism>